<evidence type="ECO:0000313" key="3">
    <source>
        <dbReference type="Proteomes" id="UP000680045"/>
    </source>
</evidence>
<dbReference type="GO" id="GO:0032267">
    <property type="term" value="F:tRNA(Ile)-lysidine synthase activity"/>
    <property type="evidence" value="ECO:0007669"/>
    <property type="project" value="UniProtKB-EC"/>
</dbReference>
<keyword evidence="2" id="KW-0436">Ligase</keyword>
<comment type="caution">
    <text evidence="2">The sequence shown here is derived from an EMBL/GenBank/DDBJ whole genome shotgun (WGS) entry which is preliminary data.</text>
</comment>
<dbReference type="Proteomes" id="UP000680045">
    <property type="component" value="Unassembled WGS sequence"/>
</dbReference>
<dbReference type="NCBIfam" id="TIGR02433">
    <property type="entry name" value="lysidine_TilS_C"/>
    <property type="match status" value="1"/>
</dbReference>
<sequence>MAVKGLGGTKKLKDIFINEKIPMLERNVWPVIIDQTGTAIWLPGLKKSNVEPDIISDEKSLIYLEYKKA</sequence>
<reference evidence="2" key="1">
    <citation type="submission" date="2021-04" db="EMBL/GenBank/DDBJ databases">
        <title>Whole genome sequencing of Enterococci isolates from hospitalized patients.</title>
        <authorList>
            <person name="Ogoti B.M."/>
            <person name="Onyambu F.G."/>
        </authorList>
    </citation>
    <scope>NUCLEOTIDE SEQUENCE</scope>
    <source>
        <strain evidence="2">242</strain>
    </source>
</reference>
<proteinExistence type="predicted"/>
<dbReference type="EC" id="6.3.4.19" evidence="2"/>
<organism evidence="2 3">
    <name type="scientific">Peribacillus frigoritolerans</name>
    <dbReference type="NCBI Taxonomy" id="450367"/>
    <lineage>
        <taxon>Bacteria</taxon>
        <taxon>Bacillati</taxon>
        <taxon>Bacillota</taxon>
        <taxon>Bacilli</taxon>
        <taxon>Bacillales</taxon>
        <taxon>Bacillaceae</taxon>
        <taxon>Peribacillus</taxon>
    </lineage>
</organism>
<dbReference type="AlphaFoldDB" id="A0A941FQS1"/>
<dbReference type="GO" id="GO:0005524">
    <property type="term" value="F:ATP binding"/>
    <property type="evidence" value="ECO:0007669"/>
    <property type="project" value="InterPro"/>
</dbReference>
<evidence type="ECO:0000313" key="2">
    <source>
        <dbReference type="EMBL" id="MBR8644976.1"/>
    </source>
</evidence>
<dbReference type="EMBL" id="JAGTPW010000021">
    <property type="protein sequence ID" value="MBR8644976.1"/>
    <property type="molecule type" value="Genomic_DNA"/>
</dbReference>
<dbReference type="GO" id="GO:0008033">
    <property type="term" value="P:tRNA processing"/>
    <property type="evidence" value="ECO:0007669"/>
    <property type="project" value="InterPro"/>
</dbReference>
<dbReference type="Pfam" id="PF11734">
    <property type="entry name" value="TilS_C"/>
    <property type="match status" value="1"/>
</dbReference>
<evidence type="ECO:0000259" key="1">
    <source>
        <dbReference type="Pfam" id="PF11734"/>
    </source>
</evidence>
<dbReference type="InterPro" id="IPR012796">
    <property type="entry name" value="Lysidine-tRNA-synth_C"/>
</dbReference>
<name>A0A941FQS1_9BACI</name>
<gene>
    <name evidence="2" type="primary">tilS</name>
    <name evidence="2" type="ORF">KEH51_13700</name>
</gene>
<dbReference type="GO" id="GO:0005737">
    <property type="term" value="C:cytoplasm"/>
    <property type="evidence" value="ECO:0007669"/>
    <property type="project" value="InterPro"/>
</dbReference>
<feature type="domain" description="Lysidine-tRNA(Ile) synthetase C-terminal" evidence="1">
    <location>
        <begin position="2"/>
        <end position="48"/>
    </location>
</feature>
<protein>
    <submittedName>
        <fullName evidence="2">tRNA lysidine(34) synthetase TilS</fullName>
        <ecNumber evidence="2">6.3.4.19</ecNumber>
    </submittedName>
</protein>
<dbReference type="SUPFAM" id="SSF56037">
    <property type="entry name" value="PheT/TilS domain"/>
    <property type="match status" value="1"/>
</dbReference>
<accession>A0A941FQS1</accession>